<dbReference type="Proteomes" id="UP000807025">
    <property type="component" value="Unassembled WGS sequence"/>
</dbReference>
<evidence type="ECO:0000256" key="1">
    <source>
        <dbReference type="SAM" id="Phobius"/>
    </source>
</evidence>
<name>A0A9P5ZZU2_PLEER</name>
<accession>A0A9P5ZZU2</accession>
<evidence type="ECO:0000313" key="3">
    <source>
        <dbReference type="Proteomes" id="UP000807025"/>
    </source>
</evidence>
<feature type="transmembrane region" description="Helical" evidence="1">
    <location>
        <begin position="80"/>
        <end position="101"/>
    </location>
</feature>
<gene>
    <name evidence="2" type="ORF">BDN71DRAFT_644670</name>
</gene>
<keyword evidence="1" id="KW-0472">Membrane</keyword>
<comment type="caution">
    <text evidence="2">The sequence shown here is derived from an EMBL/GenBank/DDBJ whole genome shotgun (WGS) entry which is preliminary data.</text>
</comment>
<dbReference type="AlphaFoldDB" id="A0A9P5ZZU2"/>
<organism evidence="2 3">
    <name type="scientific">Pleurotus eryngii</name>
    <name type="common">Boletus of the steppes</name>
    <dbReference type="NCBI Taxonomy" id="5323"/>
    <lineage>
        <taxon>Eukaryota</taxon>
        <taxon>Fungi</taxon>
        <taxon>Dikarya</taxon>
        <taxon>Basidiomycota</taxon>
        <taxon>Agaricomycotina</taxon>
        <taxon>Agaricomycetes</taxon>
        <taxon>Agaricomycetidae</taxon>
        <taxon>Agaricales</taxon>
        <taxon>Pleurotineae</taxon>
        <taxon>Pleurotaceae</taxon>
        <taxon>Pleurotus</taxon>
    </lineage>
</organism>
<evidence type="ECO:0000313" key="2">
    <source>
        <dbReference type="EMBL" id="KAF9497180.1"/>
    </source>
</evidence>
<reference evidence="2" key="1">
    <citation type="submission" date="2020-11" db="EMBL/GenBank/DDBJ databases">
        <authorList>
            <consortium name="DOE Joint Genome Institute"/>
            <person name="Ahrendt S."/>
            <person name="Riley R."/>
            <person name="Andreopoulos W."/>
            <person name="Labutti K."/>
            <person name="Pangilinan J."/>
            <person name="Ruiz-Duenas F.J."/>
            <person name="Barrasa J.M."/>
            <person name="Sanchez-Garcia M."/>
            <person name="Camarero S."/>
            <person name="Miyauchi S."/>
            <person name="Serrano A."/>
            <person name="Linde D."/>
            <person name="Babiker R."/>
            <person name="Drula E."/>
            <person name="Ayuso-Fernandez I."/>
            <person name="Pacheco R."/>
            <person name="Padilla G."/>
            <person name="Ferreira P."/>
            <person name="Barriuso J."/>
            <person name="Kellner H."/>
            <person name="Castanera R."/>
            <person name="Alfaro M."/>
            <person name="Ramirez L."/>
            <person name="Pisabarro A.G."/>
            <person name="Kuo A."/>
            <person name="Tritt A."/>
            <person name="Lipzen A."/>
            <person name="He G."/>
            <person name="Yan M."/>
            <person name="Ng V."/>
            <person name="Cullen D."/>
            <person name="Martin F."/>
            <person name="Rosso M.-N."/>
            <person name="Henrissat B."/>
            <person name="Hibbett D."/>
            <person name="Martinez A.T."/>
            <person name="Grigoriev I.V."/>
        </authorList>
    </citation>
    <scope>NUCLEOTIDE SEQUENCE</scope>
    <source>
        <strain evidence="2">ATCC 90797</strain>
    </source>
</reference>
<keyword evidence="3" id="KW-1185">Reference proteome</keyword>
<dbReference type="EMBL" id="MU154546">
    <property type="protein sequence ID" value="KAF9497180.1"/>
    <property type="molecule type" value="Genomic_DNA"/>
</dbReference>
<feature type="transmembrane region" description="Helical" evidence="1">
    <location>
        <begin position="37"/>
        <end position="60"/>
    </location>
</feature>
<keyword evidence="1" id="KW-0812">Transmembrane</keyword>
<keyword evidence="1" id="KW-1133">Transmembrane helix</keyword>
<protein>
    <submittedName>
        <fullName evidence="2">Uncharacterized protein</fullName>
    </submittedName>
</protein>
<sequence length="150" mass="15981">MLRQNLLWFSFVPIGVKVERYHPARFGIIADNFESSAYSVVALFTCCCACSGPVSTTMPFDAPESTMLTGTSYSSLDNTMALGMTILVPWISAISVCSVRLEQPSMAYTKYPCLKTGSEHAATISISGSGDLFACGTLRTASSSLFGCSA</sequence>
<proteinExistence type="predicted"/>